<feature type="region of interest" description="Disordered" evidence="1">
    <location>
        <begin position="602"/>
        <end position="651"/>
    </location>
</feature>
<dbReference type="VEuPathDB" id="ToxoDB:BESB_011370"/>
<keyword evidence="3" id="KW-1185">Reference proteome</keyword>
<feature type="compositionally biased region" description="Polar residues" evidence="1">
    <location>
        <begin position="1"/>
        <end position="10"/>
    </location>
</feature>
<protein>
    <submittedName>
        <fullName evidence="2">Uncharacterized protein</fullName>
    </submittedName>
</protein>
<evidence type="ECO:0000313" key="3">
    <source>
        <dbReference type="Proteomes" id="UP000224006"/>
    </source>
</evidence>
<feature type="region of interest" description="Disordered" evidence="1">
    <location>
        <begin position="294"/>
        <end position="329"/>
    </location>
</feature>
<feature type="compositionally biased region" description="Low complexity" evidence="1">
    <location>
        <begin position="186"/>
        <end position="208"/>
    </location>
</feature>
<evidence type="ECO:0000256" key="1">
    <source>
        <dbReference type="SAM" id="MobiDB-lite"/>
    </source>
</evidence>
<accession>A0A2A9ML96</accession>
<dbReference type="EMBL" id="NWUJ01000001">
    <property type="protein sequence ID" value="PFH38795.1"/>
    <property type="molecule type" value="Genomic_DNA"/>
</dbReference>
<feature type="compositionally biased region" description="Low complexity" evidence="1">
    <location>
        <begin position="26"/>
        <end position="44"/>
    </location>
</feature>
<reference evidence="2 3" key="1">
    <citation type="submission" date="2017-09" db="EMBL/GenBank/DDBJ databases">
        <title>Genome sequencing of Besnoitia besnoiti strain Bb-Ger1.</title>
        <authorList>
            <person name="Schares G."/>
            <person name="Venepally P."/>
            <person name="Lorenzi H.A."/>
        </authorList>
    </citation>
    <scope>NUCLEOTIDE SEQUENCE [LARGE SCALE GENOMIC DNA]</scope>
    <source>
        <strain evidence="2 3">Bb-Ger1</strain>
    </source>
</reference>
<feature type="compositionally biased region" description="Pro residues" evidence="1">
    <location>
        <begin position="142"/>
        <end position="156"/>
    </location>
</feature>
<dbReference type="Proteomes" id="UP000224006">
    <property type="component" value="Chromosome I"/>
</dbReference>
<feature type="compositionally biased region" description="Pro residues" evidence="1">
    <location>
        <begin position="617"/>
        <end position="626"/>
    </location>
</feature>
<dbReference type="AlphaFoldDB" id="A0A2A9ML96"/>
<proteinExistence type="predicted"/>
<dbReference type="KEGG" id="bbes:BESB_011370"/>
<feature type="compositionally biased region" description="Low complexity" evidence="1">
    <location>
        <begin position="228"/>
        <end position="238"/>
    </location>
</feature>
<feature type="compositionally biased region" description="Low complexity" evidence="1">
    <location>
        <begin position="126"/>
        <end position="141"/>
    </location>
</feature>
<gene>
    <name evidence="2" type="ORF">BESB_011370</name>
</gene>
<sequence>MGAPSLSSTGAAAAVARGLRQRKRGAQQPSSRSFASQSARRQPAPQSPSARSVGEADSSFSPSALFRAAASAFPPSSPPPSSAASPPVSSQSPPSLSGLPPPLGASWRAVALAQETARRPLSPVGAFPQPASASCASSSFPSLPPPGGYPSSPSPPYSSSSPSLPRPPGASPPSLTRAQQPPPSSLPHGAAHRPPLPPRRLLQGVRPRAAPGSALPQGLPCPAGVLQAASGAFSAPSFLSPPHPSFAPSPPWKGSPSGKLDDGLAHVSLPANPTFEDRLFFSLLPLVQGVECPAAGPPAGDKARTARPRPRASDRGRSPSPAAGQQPDAQAKEALELLQTKRTLLLQLYAIIYGEAASPQRGSASVASAYLRPAPAQAAQLARSPLSAAVLSNTLPDFRRLASASTWTPKALRALTEKYGSLADLAQTPRRDNSPSPQVWLALFYTLQRMGPKDSYDRLFLFFLRALLPSFPHFFEAPPSSAFAAAEETPAERVGEGARQKEEAAQARRVAGGQTRARSGRDYEPLFLRFDPETLLPLTEALARARLPYASLFCLQGGLSLYGAQLVKTEADAQLALRILRGIALSLADQIKFPRQAPLRAQKLPSAPGSPTSSGSPTPPAPPSSPAPSQETFAGAAAPWKSPRTVDEPHTEGGYGRASYAVLAAWQQLWLLYQRLPDVAPASKISFFLQASLASETGRVYSVEWI</sequence>
<feature type="compositionally biased region" description="Pro residues" evidence="1">
    <location>
        <begin position="239"/>
        <end position="253"/>
    </location>
</feature>
<name>A0A2A9ML96_BESBE</name>
<evidence type="ECO:0000313" key="2">
    <source>
        <dbReference type="EMBL" id="PFH38795.1"/>
    </source>
</evidence>
<feature type="region of interest" description="Disordered" evidence="1">
    <location>
        <begin position="1"/>
        <end position="104"/>
    </location>
</feature>
<feature type="region of interest" description="Disordered" evidence="1">
    <location>
        <begin position="121"/>
        <end position="259"/>
    </location>
</feature>
<dbReference type="GeneID" id="40306199"/>
<feature type="compositionally biased region" description="Low complexity" evidence="1">
    <location>
        <begin position="82"/>
        <end position="98"/>
    </location>
</feature>
<feature type="compositionally biased region" description="Low complexity" evidence="1">
    <location>
        <begin position="58"/>
        <end position="74"/>
    </location>
</feature>
<comment type="caution">
    <text evidence="2">The sequence shown here is derived from an EMBL/GenBank/DDBJ whole genome shotgun (WGS) entry which is preliminary data.</text>
</comment>
<organism evidence="2 3">
    <name type="scientific">Besnoitia besnoiti</name>
    <name type="common">Apicomplexan protozoan</name>
    <dbReference type="NCBI Taxonomy" id="94643"/>
    <lineage>
        <taxon>Eukaryota</taxon>
        <taxon>Sar</taxon>
        <taxon>Alveolata</taxon>
        <taxon>Apicomplexa</taxon>
        <taxon>Conoidasida</taxon>
        <taxon>Coccidia</taxon>
        <taxon>Eucoccidiorida</taxon>
        <taxon>Eimeriorina</taxon>
        <taxon>Sarcocystidae</taxon>
        <taxon>Besnoitia</taxon>
    </lineage>
</organism>
<feature type="compositionally biased region" description="Low complexity" evidence="1">
    <location>
        <begin position="605"/>
        <end position="616"/>
    </location>
</feature>
<dbReference type="RefSeq" id="XP_029222804.1">
    <property type="nucleotide sequence ID" value="XM_029359891.1"/>
</dbReference>